<dbReference type="Pfam" id="PF07282">
    <property type="entry name" value="Cas12f1-like_TNB"/>
    <property type="match status" value="1"/>
</dbReference>
<dbReference type="EMBL" id="BJVI01000068">
    <property type="protein sequence ID" value="GEL20365.1"/>
    <property type="molecule type" value="Genomic_DNA"/>
</dbReference>
<comment type="caution">
    <text evidence="10">The sequence shown here is derived from an EMBL/GenBank/DDBJ whole genome shotgun (WGS) entry which is preliminary data.</text>
</comment>
<keyword evidence="11" id="KW-1185">Reference proteome</keyword>
<dbReference type="GO" id="GO:0032196">
    <property type="term" value="P:transposition"/>
    <property type="evidence" value="ECO:0007669"/>
    <property type="project" value="UniProtKB-KW"/>
</dbReference>
<reference evidence="10 11" key="1">
    <citation type="submission" date="2019-07" db="EMBL/GenBank/DDBJ databases">
        <title>Whole genome shotgun sequence of Pseudonocardia asaccharolytica NBRC 16224.</title>
        <authorList>
            <person name="Hosoyama A."/>
            <person name="Uohara A."/>
            <person name="Ohji S."/>
            <person name="Ichikawa N."/>
        </authorList>
    </citation>
    <scope>NUCLEOTIDE SEQUENCE [LARGE SCALE GENOMIC DNA]</scope>
    <source>
        <strain evidence="10 11">NBRC 16224</strain>
    </source>
</reference>
<evidence type="ECO:0000259" key="7">
    <source>
        <dbReference type="Pfam" id="PF01385"/>
    </source>
</evidence>
<keyword evidence="2" id="KW-0815">Transposition</keyword>
<protein>
    <submittedName>
        <fullName evidence="10">Transposase</fullName>
    </submittedName>
</protein>
<evidence type="ECO:0000256" key="6">
    <source>
        <dbReference type="ARBA" id="ARBA00023172"/>
    </source>
</evidence>
<dbReference type="STRING" id="1123024.GCA_000423625_02805"/>
<dbReference type="RefSeq" id="WP_211223930.1">
    <property type="nucleotide sequence ID" value="NZ_AUII01000012.1"/>
</dbReference>
<feature type="domain" description="Transposase putative helix-turn-helix" evidence="9">
    <location>
        <begin position="1"/>
        <end position="43"/>
    </location>
</feature>
<feature type="domain" description="Probable transposase IS891/IS1136/IS1341" evidence="7">
    <location>
        <begin position="142"/>
        <end position="253"/>
    </location>
</feature>
<evidence type="ECO:0000256" key="1">
    <source>
        <dbReference type="ARBA" id="ARBA00008761"/>
    </source>
</evidence>
<dbReference type="NCBIfam" id="TIGR01766">
    <property type="entry name" value="IS200/IS605 family accessory protein TnpB-like domain"/>
    <property type="match status" value="1"/>
</dbReference>
<dbReference type="GO" id="GO:0046872">
    <property type="term" value="F:metal ion binding"/>
    <property type="evidence" value="ECO:0007669"/>
    <property type="project" value="UniProtKB-KW"/>
</dbReference>
<evidence type="ECO:0000313" key="10">
    <source>
        <dbReference type="EMBL" id="GEL20365.1"/>
    </source>
</evidence>
<keyword evidence="6" id="KW-0233">DNA recombination</keyword>
<dbReference type="Proteomes" id="UP000321328">
    <property type="component" value="Unassembled WGS sequence"/>
</dbReference>
<dbReference type="Pfam" id="PF12323">
    <property type="entry name" value="HTH_OrfB_IS605"/>
    <property type="match status" value="1"/>
</dbReference>
<dbReference type="GO" id="GO:0006310">
    <property type="term" value="P:DNA recombination"/>
    <property type="evidence" value="ECO:0007669"/>
    <property type="project" value="UniProtKB-KW"/>
</dbReference>
<evidence type="ECO:0000256" key="5">
    <source>
        <dbReference type="ARBA" id="ARBA00023125"/>
    </source>
</evidence>
<feature type="domain" description="Cas12f1-like TNB" evidence="8">
    <location>
        <begin position="266"/>
        <end position="333"/>
    </location>
</feature>
<evidence type="ECO:0000259" key="8">
    <source>
        <dbReference type="Pfam" id="PF07282"/>
    </source>
</evidence>
<evidence type="ECO:0000313" key="11">
    <source>
        <dbReference type="Proteomes" id="UP000321328"/>
    </source>
</evidence>
<sequence>MRTAYKVRAYPGPEQAALLRRTFGCVRVVWNRALAARQKRYTVEKRPTSYRETDAALVAWKRTDELAFLSEVSSVPLQQTLRHQHNAFQSFFARRGRYPRFKTRRGRQSAPYTRSAFRIKPDGLWLAKTSAPLRVAWSWPDVDQPDPTPLPATGETVGVDLGVTDFAGCPTGARIVNPRPLAKRERNLARYQRRMARSRKGSHNWATAKQKVARAHSKVRAARRDFPHQTSTGLVRRFDRIGVEDLAVVNMVRHRCLAKVISDVGWGEFRAMLAYKAVRAGRQLVVLDRWYPSRKTCRSCGHLLAHLSLGTRQWTCPGCGTRHDRDLNAAQHIDTAAGLVAAASGGTVRPA</sequence>
<organism evidence="10 11">
    <name type="scientific">Pseudonocardia asaccharolytica DSM 44247 = NBRC 16224</name>
    <dbReference type="NCBI Taxonomy" id="1123024"/>
    <lineage>
        <taxon>Bacteria</taxon>
        <taxon>Bacillati</taxon>
        <taxon>Actinomycetota</taxon>
        <taxon>Actinomycetes</taxon>
        <taxon>Pseudonocardiales</taxon>
        <taxon>Pseudonocardiaceae</taxon>
        <taxon>Pseudonocardia</taxon>
    </lineage>
</organism>
<evidence type="ECO:0000256" key="3">
    <source>
        <dbReference type="ARBA" id="ARBA00022723"/>
    </source>
</evidence>
<evidence type="ECO:0000256" key="4">
    <source>
        <dbReference type="ARBA" id="ARBA00022833"/>
    </source>
</evidence>
<gene>
    <name evidence="10" type="ORF">PA7_42020</name>
</gene>
<keyword evidence="5" id="KW-0238">DNA-binding</keyword>
<keyword evidence="4" id="KW-0862">Zinc</keyword>
<dbReference type="InterPro" id="IPR010095">
    <property type="entry name" value="Cas12f1-like_TNB"/>
</dbReference>
<dbReference type="Pfam" id="PF01385">
    <property type="entry name" value="OrfB_IS605"/>
    <property type="match status" value="1"/>
</dbReference>
<keyword evidence="3" id="KW-0479">Metal-binding</keyword>
<dbReference type="InterPro" id="IPR021027">
    <property type="entry name" value="Transposase_put_HTH"/>
</dbReference>
<dbReference type="AlphaFoldDB" id="A0A511D6G0"/>
<name>A0A511D6G0_9PSEU</name>
<proteinExistence type="inferred from homology"/>
<evidence type="ECO:0000256" key="2">
    <source>
        <dbReference type="ARBA" id="ARBA00022578"/>
    </source>
</evidence>
<comment type="similarity">
    <text evidence="1">In the C-terminal section; belongs to the transposase 35 family.</text>
</comment>
<dbReference type="GO" id="GO:0003677">
    <property type="term" value="F:DNA binding"/>
    <property type="evidence" value="ECO:0007669"/>
    <property type="project" value="UniProtKB-KW"/>
</dbReference>
<dbReference type="InterPro" id="IPR001959">
    <property type="entry name" value="Transposase"/>
</dbReference>
<evidence type="ECO:0000259" key="9">
    <source>
        <dbReference type="Pfam" id="PF12323"/>
    </source>
</evidence>
<accession>A0A511D6G0</accession>
<dbReference type="NCBIfam" id="NF040570">
    <property type="entry name" value="guided_TnpB"/>
    <property type="match status" value="1"/>
</dbReference>